<keyword evidence="1" id="KW-0805">Transcription regulation</keyword>
<sequence length="315" mass="35217">MNNHIVPRSAAFASSTMLNLLQTGLERLTAGCCSNNNGFNHALVPLETKKEFVSYVASQYGLETLLKIAIGVETLLDTPTGNALLYQSSPTSLIHKWQRLEKYIHSNHFIDCDFTDTYVKIRHRSRTSIQPSCAEDLAILGVLCALLHQVTGKPVTLSPTPHTQTAIFSYPSLKVPTPLTPCQGQYWFIHWSCPDKAQKIKSDHTLMPTGGCIKEQTKAAIVKLGLLDINIIKVAKWLALSTRSLQRRLKEKNTNFAVLLQQVRVQKASQMLLSNNTSFAEVGFVCGFSDQAHFSRIFKKWTGMSPKQYTHINID</sequence>
<reference evidence="5 6" key="1">
    <citation type="submission" date="2018-08" db="EMBL/GenBank/DDBJ databases">
        <title>Whole Genome Sequences of Two Pseudoalteromonas piscicida Strains, DE1-A and DE2-A, which Exhibit Strong Antibacterial Activity against Vibrio vulnificus.</title>
        <authorList>
            <person name="Richards G.P."/>
            <person name="Needleman D.S."/>
            <person name="Watson M.A."/>
            <person name="Polson S.W."/>
        </authorList>
    </citation>
    <scope>NUCLEOTIDE SEQUENCE [LARGE SCALE GENOMIC DNA]</scope>
    <source>
        <strain evidence="5 6">DE2-A</strain>
    </source>
</reference>
<dbReference type="PROSITE" id="PS01124">
    <property type="entry name" value="HTH_ARAC_FAMILY_2"/>
    <property type="match status" value="1"/>
</dbReference>
<proteinExistence type="predicted"/>
<gene>
    <name evidence="5" type="ORF">D0511_02740</name>
</gene>
<keyword evidence="3" id="KW-0804">Transcription</keyword>
<dbReference type="EMBL" id="CP031761">
    <property type="protein sequence ID" value="AXR01100.1"/>
    <property type="molecule type" value="Genomic_DNA"/>
</dbReference>
<dbReference type="InterPro" id="IPR018062">
    <property type="entry name" value="HTH_AraC-typ_CS"/>
</dbReference>
<evidence type="ECO:0000313" key="5">
    <source>
        <dbReference type="EMBL" id="AXR01100.1"/>
    </source>
</evidence>
<dbReference type="InterPro" id="IPR009057">
    <property type="entry name" value="Homeodomain-like_sf"/>
</dbReference>
<organism evidence="5 6">
    <name type="scientific">Pseudoalteromonas piscicida</name>
    <dbReference type="NCBI Taxonomy" id="43662"/>
    <lineage>
        <taxon>Bacteria</taxon>
        <taxon>Pseudomonadati</taxon>
        <taxon>Pseudomonadota</taxon>
        <taxon>Gammaproteobacteria</taxon>
        <taxon>Alteromonadales</taxon>
        <taxon>Pseudoalteromonadaceae</taxon>
        <taxon>Pseudoalteromonas</taxon>
    </lineage>
</organism>
<dbReference type="PANTHER" id="PTHR47894:SF1">
    <property type="entry name" value="HTH-TYPE TRANSCRIPTIONAL REGULATOR VQSM"/>
    <property type="match status" value="1"/>
</dbReference>
<dbReference type="InterPro" id="IPR020449">
    <property type="entry name" value="Tscrpt_reg_AraC-type_HTH"/>
</dbReference>
<keyword evidence="2" id="KW-0238">DNA-binding</keyword>
<dbReference type="GO" id="GO:0003700">
    <property type="term" value="F:DNA-binding transcription factor activity"/>
    <property type="evidence" value="ECO:0007669"/>
    <property type="project" value="InterPro"/>
</dbReference>
<dbReference type="Proteomes" id="UP000258102">
    <property type="component" value="Chromosome 1"/>
</dbReference>
<evidence type="ECO:0000256" key="1">
    <source>
        <dbReference type="ARBA" id="ARBA00023015"/>
    </source>
</evidence>
<feature type="domain" description="HTH araC/xylS-type" evidence="4">
    <location>
        <begin position="228"/>
        <end position="312"/>
    </location>
</feature>
<evidence type="ECO:0000259" key="4">
    <source>
        <dbReference type="PROSITE" id="PS01124"/>
    </source>
</evidence>
<dbReference type="Pfam" id="PF12833">
    <property type="entry name" value="HTH_18"/>
    <property type="match status" value="1"/>
</dbReference>
<evidence type="ECO:0000313" key="6">
    <source>
        <dbReference type="Proteomes" id="UP000258102"/>
    </source>
</evidence>
<dbReference type="KEGG" id="ppis:B1L02_15000"/>
<dbReference type="RefSeq" id="WP_088531676.1">
    <property type="nucleotide sequence ID" value="NZ_CP021646.1"/>
</dbReference>
<dbReference type="SMART" id="SM00342">
    <property type="entry name" value="HTH_ARAC"/>
    <property type="match status" value="1"/>
</dbReference>
<dbReference type="GO" id="GO:0000976">
    <property type="term" value="F:transcription cis-regulatory region binding"/>
    <property type="evidence" value="ECO:0007669"/>
    <property type="project" value="TreeGrafter"/>
</dbReference>
<dbReference type="PROSITE" id="PS00041">
    <property type="entry name" value="HTH_ARAC_FAMILY_1"/>
    <property type="match status" value="1"/>
</dbReference>
<accession>A0AAD0W2J4</accession>
<evidence type="ECO:0000256" key="2">
    <source>
        <dbReference type="ARBA" id="ARBA00023125"/>
    </source>
</evidence>
<dbReference type="GO" id="GO:0005829">
    <property type="term" value="C:cytosol"/>
    <property type="evidence" value="ECO:0007669"/>
    <property type="project" value="TreeGrafter"/>
</dbReference>
<dbReference type="PRINTS" id="PR00032">
    <property type="entry name" value="HTHARAC"/>
</dbReference>
<dbReference type="InterPro" id="IPR018060">
    <property type="entry name" value="HTH_AraC"/>
</dbReference>
<name>A0AAD0W2J4_PSEO7</name>
<evidence type="ECO:0000256" key="3">
    <source>
        <dbReference type="ARBA" id="ARBA00023163"/>
    </source>
</evidence>
<dbReference type="AlphaFoldDB" id="A0AAD0W2J4"/>
<dbReference type="Gene3D" id="1.10.10.60">
    <property type="entry name" value="Homeodomain-like"/>
    <property type="match status" value="1"/>
</dbReference>
<dbReference type="SUPFAM" id="SSF46689">
    <property type="entry name" value="Homeodomain-like"/>
    <property type="match status" value="1"/>
</dbReference>
<protein>
    <submittedName>
        <fullName evidence="5">AraC family transcriptional regulator</fullName>
    </submittedName>
</protein>
<dbReference type="PANTHER" id="PTHR47894">
    <property type="entry name" value="HTH-TYPE TRANSCRIPTIONAL REGULATOR GADX"/>
    <property type="match status" value="1"/>
</dbReference>